<proteinExistence type="predicted"/>
<name>A0A9W9FZT7_9EURO</name>
<reference evidence="1" key="2">
    <citation type="journal article" date="2023" name="IMA Fungus">
        <title>Comparative genomic study of the Penicillium genus elucidates a diverse pangenome and 15 lateral gene transfer events.</title>
        <authorList>
            <person name="Petersen C."/>
            <person name="Sorensen T."/>
            <person name="Nielsen M.R."/>
            <person name="Sondergaard T.E."/>
            <person name="Sorensen J.L."/>
            <person name="Fitzpatrick D.A."/>
            <person name="Frisvad J.C."/>
            <person name="Nielsen K.L."/>
        </authorList>
    </citation>
    <scope>NUCLEOTIDE SEQUENCE</scope>
    <source>
        <strain evidence="1">IBT 30069</strain>
    </source>
</reference>
<evidence type="ECO:0000313" key="1">
    <source>
        <dbReference type="EMBL" id="KAJ5109446.1"/>
    </source>
</evidence>
<evidence type="ECO:0000313" key="2">
    <source>
        <dbReference type="Proteomes" id="UP001149165"/>
    </source>
</evidence>
<organism evidence="1 2">
    <name type="scientific">Penicillium angulare</name>
    <dbReference type="NCBI Taxonomy" id="116970"/>
    <lineage>
        <taxon>Eukaryota</taxon>
        <taxon>Fungi</taxon>
        <taxon>Dikarya</taxon>
        <taxon>Ascomycota</taxon>
        <taxon>Pezizomycotina</taxon>
        <taxon>Eurotiomycetes</taxon>
        <taxon>Eurotiomycetidae</taxon>
        <taxon>Eurotiales</taxon>
        <taxon>Aspergillaceae</taxon>
        <taxon>Penicillium</taxon>
    </lineage>
</organism>
<comment type="caution">
    <text evidence="1">The sequence shown here is derived from an EMBL/GenBank/DDBJ whole genome shotgun (WGS) entry which is preliminary data.</text>
</comment>
<protein>
    <submittedName>
        <fullName evidence="1">Uncharacterized protein</fullName>
    </submittedName>
</protein>
<reference evidence="1" key="1">
    <citation type="submission" date="2022-11" db="EMBL/GenBank/DDBJ databases">
        <authorList>
            <person name="Petersen C."/>
        </authorList>
    </citation>
    <scope>NUCLEOTIDE SEQUENCE</scope>
    <source>
        <strain evidence="1">IBT 30069</strain>
    </source>
</reference>
<accession>A0A9W9FZT7</accession>
<keyword evidence="2" id="KW-1185">Reference proteome</keyword>
<gene>
    <name evidence="1" type="ORF">N7456_006121</name>
</gene>
<dbReference type="Proteomes" id="UP001149165">
    <property type="component" value="Unassembled WGS sequence"/>
</dbReference>
<dbReference type="AlphaFoldDB" id="A0A9W9FZT7"/>
<sequence length="59" mass="6253">MARAYPETAIVVVGHLLGLEVAEANVAAVEAHMIGLKRLVSMVGGLDMLENVTLATIYM</sequence>
<dbReference type="EMBL" id="JAPQKH010000003">
    <property type="protein sequence ID" value="KAJ5109446.1"/>
    <property type="molecule type" value="Genomic_DNA"/>
</dbReference>